<evidence type="ECO:0000256" key="2">
    <source>
        <dbReference type="SAM" id="Phobius"/>
    </source>
</evidence>
<evidence type="ECO:0000256" key="1">
    <source>
        <dbReference type="SAM" id="MobiDB-lite"/>
    </source>
</evidence>
<keyword evidence="2" id="KW-0812">Transmembrane</keyword>
<name>A0ABX8QVW9_9ACTN</name>
<keyword evidence="2" id="KW-1133">Transmembrane helix</keyword>
<dbReference type="EMBL" id="CP059572">
    <property type="protein sequence ID" value="QXJ22862.1"/>
    <property type="molecule type" value="Genomic_DNA"/>
</dbReference>
<proteinExistence type="predicted"/>
<organism evidence="3 4">
    <name type="scientific">Actinomadura graeca</name>
    <dbReference type="NCBI Taxonomy" id="2750812"/>
    <lineage>
        <taxon>Bacteria</taxon>
        <taxon>Bacillati</taxon>
        <taxon>Actinomycetota</taxon>
        <taxon>Actinomycetes</taxon>
        <taxon>Streptosporangiales</taxon>
        <taxon>Thermomonosporaceae</taxon>
        <taxon>Actinomadura</taxon>
    </lineage>
</organism>
<feature type="compositionally biased region" description="Low complexity" evidence="1">
    <location>
        <begin position="107"/>
        <end position="148"/>
    </location>
</feature>
<dbReference type="RefSeq" id="WP_231328526.1">
    <property type="nucleotide sequence ID" value="NZ_CP059572.1"/>
</dbReference>
<evidence type="ECO:0000313" key="4">
    <source>
        <dbReference type="Proteomes" id="UP001049518"/>
    </source>
</evidence>
<keyword evidence="4" id="KW-1185">Reference proteome</keyword>
<evidence type="ECO:0000313" key="3">
    <source>
        <dbReference type="EMBL" id="QXJ22862.1"/>
    </source>
</evidence>
<protein>
    <submittedName>
        <fullName evidence="3">LapA family protein</fullName>
    </submittedName>
</protein>
<keyword evidence="2" id="KW-0472">Membrane</keyword>
<accession>A0ABX8QVW9</accession>
<feature type="transmembrane region" description="Helical" evidence="2">
    <location>
        <begin position="42"/>
        <end position="65"/>
    </location>
</feature>
<dbReference type="Proteomes" id="UP001049518">
    <property type="component" value="Chromosome"/>
</dbReference>
<reference evidence="3" key="1">
    <citation type="submission" date="2020-07" db="EMBL/GenBank/DDBJ databases">
        <authorList>
            <person name="Tarantini F.S."/>
            <person name="Hong K.W."/>
            <person name="Chan K.G."/>
        </authorList>
    </citation>
    <scope>NUCLEOTIDE SEQUENCE</scope>
    <source>
        <strain evidence="3">32-07</strain>
    </source>
</reference>
<sequence length="163" mass="17161">MVFLGFLLVAAAVVVTVGVVVDNTGPTQLNLFGETAPGVASQWQVFLAGGAVALVFIAGAMLTFIGAGRMMRARRDLRYLREEHEESLSTLEMEKRRLQRELARVRQAGAPGAPGSAGSPQAEAVSQISDAASAAARRQPASAGRSPAGPRNPALSPFFDRKD</sequence>
<gene>
    <name evidence="3" type="ORF">AGRA3207_003930</name>
</gene>
<feature type="region of interest" description="Disordered" evidence="1">
    <location>
        <begin position="105"/>
        <end position="163"/>
    </location>
</feature>